<gene>
    <name evidence="1" type="ORF">ALECFALPRED_010017</name>
</gene>
<dbReference type="EMBL" id="CAJPDR010000808">
    <property type="protein sequence ID" value="CAF9942777.1"/>
    <property type="molecule type" value="Genomic_DNA"/>
</dbReference>
<organism evidence="1 2">
    <name type="scientific">Alectoria fallacina</name>
    <dbReference type="NCBI Taxonomy" id="1903189"/>
    <lineage>
        <taxon>Eukaryota</taxon>
        <taxon>Fungi</taxon>
        <taxon>Dikarya</taxon>
        <taxon>Ascomycota</taxon>
        <taxon>Pezizomycotina</taxon>
        <taxon>Lecanoromycetes</taxon>
        <taxon>OSLEUM clade</taxon>
        <taxon>Lecanoromycetidae</taxon>
        <taxon>Lecanorales</taxon>
        <taxon>Lecanorineae</taxon>
        <taxon>Parmeliaceae</taxon>
        <taxon>Alectoria</taxon>
    </lineage>
</organism>
<proteinExistence type="predicted"/>
<dbReference type="AlphaFoldDB" id="A0A8H3J8W8"/>
<comment type="caution">
    <text evidence="1">The sequence shown here is derived from an EMBL/GenBank/DDBJ whole genome shotgun (WGS) entry which is preliminary data.</text>
</comment>
<protein>
    <submittedName>
        <fullName evidence="1">Uncharacterized protein</fullName>
    </submittedName>
</protein>
<dbReference type="OrthoDB" id="5401974at2759"/>
<accession>A0A8H3J8W8</accession>
<evidence type="ECO:0000313" key="2">
    <source>
        <dbReference type="Proteomes" id="UP000664203"/>
    </source>
</evidence>
<sequence>MAFEASYKSSIHIRAELRKQKLWKYTQEVSVTTLIVTALSKWKESFIEAADIMTSTISLTVKQKLQATAYDCDYLMMTQLVTLFAPQGEAEFMKLIKEYYSLRYEDFDFMISYLTQIKTLEERIRGINVILDDDKQILLCLDMTLSESLQYYIKIWAVTLGMTADKVRSMLLEEERRLKKNKNQETLYGGAFVVTRSPDKRTSSRKVKKAVKECSRCGKSHDEEIC</sequence>
<dbReference type="Pfam" id="PF14223">
    <property type="entry name" value="Retrotran_gag_2"/>
    <property type="match status" value="1"/>
</dbReference>
<name>A0A8H3J8W8_9LECA</name>
<evidence type="ECO:0000313" key="1">
    <source>
        <dbReference type="EMBL" id="CAF9942777.1"/>
    </source>
</evidence>
<keyword evidence="2" id="KW-1185">Reference proteome</keyword>
<reference evidence="1" key="1">
    <citation type="submission" date="2021-03" db="EMBL/GenBank/DDBJ databases">
        <authorList>
            <person name="Tagirdzhanova G."/>
        </authorList>
    </citation>
    <scope>NUCLEOTIDE SEQUENCE</scope>
</reference>
<dbReference type="Proteomes" id="UP000664203">
    <property type="component" value="Unassembled WGS sequence"/>
</dbReference>